<gene>
    <name evidence="2" type="ORF">LKMONMHP_3324</name>
</gene>
<name>A0ABQ4TAW7_METOR</name>
<sequence length="381" mass="41544">MQVSAPVAPASLPAGRDRGVARPLRVFVHLARDKDAEAWRQAWQAGTLVGVNDETPYGYGRAERMGCALSFSHAHPENPAEKFLRLGLRILTGFDLLHALRQGESLREADVVWTHTESQYLAVAAALAFRKRRPKLLGQSVWLFDRWSRISPLHRLLYRRLIRRVDVLTVLSAENRAVAAALFPEKPVRFVPFGIPAERVTPPVLRTARPLRILAPGSDRHRDWATLAAALDGLPEATATILSGTAPRALARGRPNLRITRARSNPELSEHLSTASVVCVPLKPNLHASGITVVQEAVLAGVPVVATATGGLDGYFGPDAIRYVPPGDPEALRAALLDIAENPEAARTRALRAQAHMAESGLGAETFIQRHVDISREMLSS</sequence>
<keyword evidence="3" id="KW-1185">Reference proteome</keyword>
<evidence type="ECO:0000313" key="3">
    <source>
        <dbReference type="Proteomes" id="UP001055156"/>
    </source>
</evidence>
<dbReference type="PANTHER" id="PTHR12526:SF590">
    <property type="entry name" value="ALPHA-MALTOSE-1-PHOSPHATE SYNTHASE"/>
    <property type="match status" value="1"/>
</dbReference>
<dbReference type="Proteomes" id="UP001055156">
    <property type="component" value="Unassembled WGS sequence"/>
</dbReference>
<reference evidence="2" key="1">
    <citation type="journal article" date="2021" name="Front. Microbiol.">
        <title>Comprehensive Comparative Genomics and Phenotyping of Methylobacterium Species.</title>
        <authorList>
            <person name="Alessa O."/>
            <person name="Ogura Y."/>
            <person name="Fujitani Y."/>
            <person name="Takami H."/>
            <person name="Hayashi T."/>
            <person name="Sahin N."/>
            <person name="Tani A."/>
        </authorList>
    </citation>
    <scope>NUCLEOTIDE SEQUENCE</scope>
    <source>
        <strain evidence="2">NBRC 15689</strain>
    </source>
</reference>
<dbReference type="Gene3D" id="3.40.50.2000">
    <property type="entry name" value="Glycogen Phosphorylase B"/>
    <property type="match status" value="2"/>
</dbReference>
<comment type="caution">
    <text evidence="2">The sequence shown here is derived from an EMBL/GenBank/DDBJ whole genome shotgun (WGS) entry which is preliminary data.</text>
</comment>
<dbReference type="RefSeq" id="WP_238312404.1">
    <property type="nucleotide sequence ID" value="NZ_BPQV01000010.1"/>
</dbReference>
<accession>A0ABQ4TAW7</accession>
<evidence type="ECO:0000313" key="2">
    <source>
        <dbReference type="EMBL" id="GJE28453.1"/>
    </source>
</evidence>
<evidence type="ECO:0000259" key="1">
    <source>
        <dbReference type="Pfam" id="PF13439"/>
    </source>
</evidence>
<dbReference type="InterPro" id="IPR028098">
    <property type="entry name" value="Glyco_trans_4-like_N"/>
</dbReference>
<dbReference type="EMBL" id="BPQV01000010">
    <property type="protein sequence ID" value="GJE28453.1"/>
    <property type="molecule type" value="Genomic_DNA"/>
</dbReference>
<dbReference type="Pfam" id="PF13692">
    <property type="entry name" value="Glyco_trans_1_4"/>
    <property type="match status" value="1"/>
</dbReference>
<dbReference type="CDD" id="cd03801">
    <property type="entry name" value="GT4_PimA-like"/>
    <property type="match status" value="1"/>
</dbReference>
<dbReference type="SUPFAM" id="SSF53756">
    <property type="entry name" value="UDP-Glycosyltransferase/glycogen phosphorylase"/>
    <property type="match status" value="1"/>
</dbReference>
<dbReference type="PANTHER" id="PTHR12526">
    <property type="entry name" value="GLYCOSYLTRANSFERASE"/>
    <property type="match status" value="1"/>
</dbReference>
<proteinExistence type="predicted"/>
<protein>
    <recommendedName>
        <fullName evidence="1">Glycosyltransferase subfamily 4-like N-terminal domain-containing protein</fullName>
    </recommendedName>
</protein>
<reference evidence="2" key="2">
    <citation type="submission" date="2021-08" db="EMBL/GenBank/DDBJ databases">
        <authorList>
            <person name="Tani A."/>
            <person name="Ola A."/>
            <person name="Ogura Y."/>
            <person name="Katsura K."/>
            <person name="Hayashi T."/>
        </authorList>
    </citation>
    <scope>NUCLEOTIDE SEQUENCE</scope>
    <source>
        <strain evidence="2">NBRC 15689</strain>
    </source>
</reference>
<dbReference type="Pfam" id="PF13439">
    <property type="entry name" value="Glyco_transf_4"/>
    <property type="match status" value="1"/>
</dbReference>
<organism evidence="2 3">
    <name type="scientific">Methylobacterium organophilum</name>
    <dbReference type="NCBI Taxonomy" id="410"/>
    <lineage>
        <taxon>Bacteria</taxon>
        <taxon>Pseudomonadati</taxon>
        <taxon>Pseudomonadota</taxon>
        <taxon>Alphaproteobacteria</taxon>
        <taxon>Hyphomicrobiales</taxon>
        <taxon>Methylobacteriaceae</taxon>
        <taxon>Methylobacterium</taxon>
    </lineage>
</organism>
<feature type="domain" description="Glycosyltransferase subfamily 4-like N-terminal" evidence="1">
    <location>
        <begin position="73"/>
        <end position="199"/>
    </location>
</feature>